<evidence type="ECO:0000313" key="1">
    <source>
        <dbReference type="EMBL" id="RAH71493.1"/>
    </source>
</evidence>
<dbReference type="EMBL" id="KZ824948">
    <property type="protein sequence ID" value="RAH71493.1"/>
    <property type="molecule type" value="Genomic_DNA"/>
</dbReference>
<name>A0ACD1HD34_9EURO</name>
<accession>A0ACD1HD34</accession>
<keyword evidence="2" id="KW-1185">Reference proteome</keyword>
<gene>
    <name evidence="1" type="ORF">BO66DRAFT_390719</name>
</gene>
<proteinExistence type="predicted"/>
<sequence>MSVRSTLYFDHKVWAFQTNQVVVALLVGSTYWVDVFKLFYYYYSLTGALLQNPSTSPEAISRSSSLESWVGWKYERQSIQRSY</sequence>
<reference evidence="1" key="1">
    <citation type="submission" date="2018-02" db="EMBL/GenBank/DDBJ databases">
        <title>The genomes of Aspergillus section Nigri reveals drivers in fungal speciation.</title>
        <authorList>
            <consortium name="DOE Joint Genome Institute"/>
            <person name="Vesth T.C."/>
            <person name="Nybo J."/>
            <person name="Theobald S."/>
            <person name="Brandl J."/>
            <person name="Frisvad J.C."/>
            <person name="Nielsen K.F."/>
            <person name="Lyhne E.K."/>
            <person name="Kogle M.E."/>
            <person name="Kuo A."/>
            <person name="Riley R."/>
            <person name="Clum A."/>
            <person name="Nolan M."/>
            <person name="Lipzen A."/>
            <person name="Salamov A."/>
            <person name="Henrissat B."/>
            <person name="Wiebenga A."/>
            <person name="De vries R.P."/>
            <person name="Grigoriev I.V."/>
            <person name="Mortensen U.H."/>
            <person name="Andersen M.R."/>
            <person name="Baker S.E."/>
        </authorList>
    </citation>
    <scope>NUCLEOTIDE SEQUENCE</scope>
    <source>
        <strain evidence="1">CBS 121060</strain>
    </source>
</reference>
<dbReference type="Proteomes" id="UP000249661">
    <property type="component" value="Unassembled WGS sequence"/>
</dbReference>
<protein>
    <submittedName>
        <fullName evidence="1">Uncharacterized protein</fullName>
    </submittedName>
</protein>
<organism evidence="1 2">
    <name type="scientific">Aspergillus aculeatinus CBS 121060</name>
    <dbReference type="NCBI Taxonomy" id="1448322"/>
    <lineage>
        <taxon>Eukaryota</taxon>
        <taxon>Fungi</taxon>
        <taxon>Dikarya</taxon>
        <taxon>Ascomycota</taxon>
        <taxon>Pezizomycotina</taxon>
        <taxon>Eurotiomycetes</taxon>
        <taxon>Eurotiomycetidae</taxon>
        <taxon>Eurotiales</taxon>
        <taxon>Aspergillaceae</taxon>
        <taxon>Aspergillus</taxon>
        <taxon>Aspergillus subgen. Circumdati</taxon>
    </lineage>
</organism>
<evidence type="ECO:0000313" key="2">
    <source>
        <dbReference type="Proteomes" id="UP000249661"/>
    </source>
</evidence>